<evidence type="ECO:0000256" key="1">
    <source>
        <dbReference type="SAM" id="MobiDB-lite"/>
    </source>
</evidence>
<name>A0A2J8P187_PANTR</name>
<dbReference type="PANTHER" id="PTHR23169:SF24">
    <property type="entry name" value="DYSTONIN"/>
    <property type="match status" value="1"/>
</dbReference>
<feature type="compositionally biased region" description="Polar residues" evidence="1">
    <location>
        <begin position="115"/>
        <end position="128"/>
    </location>
</feature>
<sequence>MGNVCGCVRAEKEEHYVDPAKTPLNPEKYSPGRKYFRRKPIKKTGGDKESVGANNENEGKKKSSSQPSKEQPAPLSRGLVQQESVTLNSALGDGIQQKNTEVVADSVKQKLLPSAVSSWSDHVNTSPAKDSETEVKVSELDERISEKDSTPYCAKRKKHLDDVNTSEITFQEKTDVFSFRKAASLSSIPSGIERSLEKSGFAEDPPKSYSSIQEKQNTERFCPHATQHFQFKKKRCHSLYTSMSSVSKDTDGNEISDIHVTGESEDMSAKERLLLWTQQATEGYAGIRCENFTTCWRDGKLFNA</sequence>
<protein>
    <submittedName>
        <fullName evidence="3">DST isoform 31</fullName>
    </submittedName>
</protein>
<reference evidence="3 4" key="1">
    <citation type="submission" date="2017-12" db="EMBL/GenBank/DDBJ databases">
        <title>High-resolution comparative analysis of great ape genomes.</title>
        <authorList>
            <person name="Pollen A."/>
            <person name="Hastie A."/>
            <person name="Hormozdiari F."/>
            <person name="Dougherty M."/>
            <person name="Liu R."/>
            <person name="Chaisson M."/>
            <person name="Hoppe E."/>
            <person name="Hill C."/>
            <person name="Pang A."/>
            <person name="Hillier L."/>
            <person name="Baker C."/>
            <person name="Armstrong J."/>
            <person name="Shendure J."/>
            <person name="Paten B."/>
            <person name="Wilson R."/>
            <person name="Chao H."/>
            <person name="Schneider V."/>
            <person name="Ventura M."/>
            <person name="Kronenberg Z."/>
            <person name="Murali S."/>
            <person name="Gordon D."/>
            <person name="Cantsilieris S."/>
            <person name="Munson K."/>
            <person name="Nelson B."/>
            <person name="Raja A."/>
            <person name="Underwood J."/>
            <person name="Diekhans M."/>
            <person name="Fiddes I."/>
            <person name="Haussler D."/>
            <person name="Eichler E."/>
        </authorList>
    </citation>
    <scope>NUCLEOTIDE SEQUENCE [LARGE SCALE GENOMIC DNA]</scope>
    <source>
        <strain evidence="3">Yerkes chimp pedigree #C0471</strain>
    </source>
</reference>
<dbReference type="Proteomes" id="UP000236370">
    <property type="component" value="Unassembled WGS sequence"/>
</dbReference>
<dbReference type="SUPFAM" id="SSF47576">
    <property type="entry name" value="Calponin-homology domain, CH-domain"/>
    <property type="match status" value="1"/>
</dbReference>
<feature type="region of interest" description="Disordered" evidence="1">
    <location>
        <begin position="12"/>
        <end position="85"/>
    </location>
</feature>
<comment type="caution">
    <text evidence="3">The sequence shown here is derived from an EMBL/GenBank/DDBJ whole genome shotgun (WGS) entry which is preliminary data.</text>
</comment>
<dbReference type="InterPro" id="IPR001715">
    <property type="entry name" value="CH_dom"/>
</dbReference>
<feature type="region of interest" description="Disordered" evidence="1">
    <location>
        <begin position="114"/>
        <end position="143"/>
    </location>
</feature>
<evidence type="ECO:0000259" key="2">
    <source>
        <dbReference type="PROSITE" id="PS50021"/>
    </source>
</evidence>
<dbReference type="InterPro" id="IPR043197">
    <property type="entry name" value="Plakin"/>
</dbReference>
<gene>
    <name evidence="3" type="ORF">CK820_G0007481</name>
</gene>
<dbReference type="PANTHER" id="PTHR23169">
    <property type="entry name" value="ENVOPLAKIN"/>
    <property type="match status" value="1"/>
</dbReference>
<organism evidence="3 4">
    <name type="scientific">Pan troglodytes</name>
    <name type="common">Chimpanzee</name>
    <dbReference type="NCBI Taxonomy" id="9598"/>
    <lineage>
        <taxon>Eukaryota</taxon>
        <taxon>Metazoa</taxon>
        <taxon>Chordata</taxon>
        <taxon>Craniata</taxon>
        <taxon>Vertebrata</taxon>
        <taxon>Euteleostomi</taxon>
        <taxon>Mammalia</taxon>
        <taxon>Eutheria</taxon>
        <taxon>Euarchontoglires</taxon>
        <taxon>Primates</taxon>
        <taxon>Haplorrhini</taxon>
        <taxon>Catarrhini</taxon>
        <taxon>Hominidae</taxon>
        <taxon>Pan</taxon>
    </lineage>
</organism>
<dbReference type="Gene3D" id="1.10.418.10">
    <property type="entry name" value="Calponin-like domain"/>
    <property type="match status" value="1"/>
</dbReference>
<feature type="domain" description="Calponin-homology (CH)" evidence="2">
    <location>
        <begin position="267"/>
        <end position="304"/>
    </location>
</feature>
<proteinExistence type="predicted"/>
<evidence type="ECO:0000313" key="3">
    <source>
        <dbReference type="EMBL" id="PNI77787.1"/>
    </source>
</evidence>
<accession>A0A2J8P187</accession>
<evidence type="ECO:0000313" key="4">
    <source>
        <dbReference type="Proteomes" id="UP000236370"/>
    </source>
</evidence>
<feature type="non-terminal residue" evidence="3">
    <location>
        <position position="304"/>
    </location>
</feature>
<dbReference type="EMBL" id="NBAG03000221">
    <property type="protein sequence ID" value="PNI77787.1"/>
    <property type="molecule type" value="Genomic_DNA"/>
</dbReference>
<dbReference type="InterPro" id="IPR036872">
    <property type="entry name" value="CH_dom_sf"/>
</dbReference>
<feature type="compositionally biased region" description="Basic and acidic residues" evidence="1">
    <location>
        <begin position="129"/>
        <end position="143"/>
    </location>
</feature>
<dbReference type="PROSITE" id="PS50021">
    <property type="entry name" value="CH"/>
    <property type="match status" value="1"/>
</dbReference>
<dbReference type="GO" id="GO:0045104">
    <property type="term" value="P:intermediate filament cytoskeleton organization"/>
    <property type="evidence" value="ECO:0007669"/>
    <property type="project" value="InterPro"/>
</dbReference>
<dbReference type="AlphaFoldDB" id="A0A2J8P187"/>